<evidence type="ECO:0000313" key="3">
    <source>
        <dbReference type="RefSeq" id="XP_034247258.1"/>
    </source>
</evidence>
<dbReference type="FunCoup" id="A0A6P8Z448">
    <property type="interactions" value="2"/>
</dbReference>
<organism evidence="3">
    <name type="scientific">Thrips palmi</name>
    <name type="common">Melon thrips</name>
    <dbReference type="NCBI Taxonomy" id="161013"/>
    <lineage>
        <taxon>Eukaryota</taxon>
        <taxon>Metazoa</taxon>
        <taxon>Ecdysozoa</taxon>
        <taxon>Arthropoda</taxon>
        <taxon>Hexapoda</taxon>
        <taxon>Insecta</taxon>
        <taxon>Pterygota</taxon>
        <taxon>Neoptera</taxon>
        <taxon>Paraneoptera</taxon>
        <taxon>Thysanoptera</taxon>
        <taxon>Terebrantia</taxon>
        <taxon>Thripoidea</taxon>
        <taxon>Thripidae</taxon>
        <taxon>Thrips</taxon>
    </lineage>
</organism>
<evidence type="ECO:0000256" key="1">
    <source>
        <dbReference type="SAM" id="MobiDB-lite"/>
    </source>
</evidence>
<evidence type="ECO:0000313" key="2">
    <source>
        <dbReference type="Proteomes" id="UP000515158"/>
    </source>
</evidence>
<keyword evidence="2" id="KW-1185">Reference proteome</keyword>
<sequence length="235" mass="26532">MPFSQYLQRNIRDKCLLFRLQVFSHDQHAITSDGMSTSQSPHPNRSTPKRSSGEIHKGASSGISSKVKESAAELINFQQDWERLHTTGVAVLNSIKILKLDAFRRNSTEQVYPQGLQERCDQLEIVVNQMESSLKNLEILVQQFGALVELDILQGGGNGPVFLSWPTEKFNQAFQDIFKAYSKELSLKKAIKEDVAHCSTKESLIYHITCWTSQPFIDNTCHLLLVSLFCETGLT</sequence>
<reference evidence="3" key="1">
    <citation type="submission" date="2025-08" db="UniProtKB">
        <authorList>
            <consortium name="RefSeq"/>
        </authorList>
    </citation>
    <scope>IDENTIFICATION</scope>
    <source>
        <tissue evidence="3">Total insect</tissue>
    </source>
</reference>
<dbReference type="InterPro" id="IPR023250">
    <property type="entry name" value="Cyclin-dep_Kinase_2_interact"/>
</dbReference>
<dbReference type="KEGG" id="tpal:117648759"/>
<dbReference type="Proteomes" id="UP000515158">
    <property type="component" value="Unplaced"/>
</dbReference>
<dbReference type="PRINTS" id="PR02040">
    <property type="entry name" value="CDK2IP"/>
</dbReference>
<accession>A0A6P8Z448</accession>
<dbReference type="PANTHER" id="PTHR15827:SF2">
    <property type="entry name" value="CYCLIN-DEPENDENT KINASE 2-INTERACTING PROTEIN"/>
    <property type="match status" value="1"/>
</dbReference>
<dbReference type="AlphaFoldDB" id="A0A6P8Z448"/>
<feature type="compositionally biased region" description="Polar residues" evidence="1">
    <location>
        <begin position="31"/>
        <end position="50"/>
    </location>
</feature>
<dbReference type="OrthoDB" id="17066at2759"/>
<dbReference type="InParanoid" id="A0A6P8Z448"/>
<feature type="region of interest" description="Disordered" evidence="1">
    <location>
        <begin position="31"/>
        <end position="64"/>
    </location>
</feature>
<protein>
    <submittedName>
        <fullName evidence="3">Cyclin-dependent kinase 2-interacting protein-like isoform X1</fullName>
    </submittedName>
</protein>
<gene>
    <name evidence="3" type="primary">LOC117648759</name>
</gene>
<name>A0A6P8Z448_THRPL</name>
<dbReference type="PANTHER" id="PTHR15827">
    <property type="entry name" value="CYCLIN-DEPENDENT KINASE 2-INTERACTING PROTEIN"/>
    <property type="match status" value="1"/>
</dbReference>
<dbReference type="RefSeq" id="XP_034247258.1">
    <property type="nucleotide sequence ID" value="XM_034391367.1"/>
</dbReference>
<dbReference type="GeneID" id="117648759"/>
<proteinExistence type="predicted"/>